<name>A0A0E9PE49_ANGAN</name>
<dbReference type="AlphaFoldDB" id="A0A0E9PE49"/>
<protein>
    <submittedName>
        <fullName evidence="1">Uncharacterized protein</fullName>
    </submittedName>
</protein>
<dbReference type="EMBL" id="GBXM01105793">
    <property type="protein sequence ID" value="JAH02784.1"/>
    <property type="molecule type" value="Transcribed_RNA"/>
</dbReference>
<sequence length="26" mass="2927">MKTAVFMLTAFRQHRSSVAVCESGNR</sequence>
<accession>A0A0E9PE49</accession>
<evidence type="ECO:0000313" key="1">
    <source>
        <dbReference type="EMBL" id="JAH02784.1"/>
    </source>
</evidence>
<organism evidence="1">
    <name type="scientific">Anguilla anguilla</name>
    <name type="common">European freshwater eel</name>
    <name type="synonym">Muraena anguilla</name>
    <dbReference type="NCBI Taxonomy" id="7936"/>
    <lineage>
        <taxon>Eukaryota</taxon>
        <taxon>Metazoa</taxon>
        <taxon>Chordata</taxon>
        <taxon>Craniata</taxon>
        <taxon>Vertebrata</taxon>
        <taxon>Euteleostomi</taxon>
        <taxon>Actinopterygii</taxon>
        <taxon>Neopterygii</taxon>
        <taxon>Teleostei</taxon>
        <taxon>Anguilliformes</taxon>
        <taxon>Anguillidae</taxon>
        <taxon>Anguilla</taxon>
    </lineage>
</organism>
<proteinExistence type="predicted"/>
<reference evidence="1" key="1">
    <citation type="submission" date="2014-11" db="EMBL/GenBank/DDBJ databases">
        <authorList>
            <person name="Amaro Gonzalez C."/>
        </authorList>
    </citation>
    <scope>NUCLEOTIDE SEQUENCE</scope>
</reference>
<reference evidence="1" key="2">
    <citation type="journal article" date="2015" name="Fish Shellfish Immunol.">
        <title>Early steps in the European eel (Anguilla anguilla)-Vibrio vulnificus interaction in the gills: Role of the RtxA13 toxin.</title>
        <authorList>
            <person name="Callol A."/>
            <person name="Pajuelo D."/>
            <person name="Ebbesson L."/>
            <person name="Teles M."/>
            <person name="MacKenzie S."/>
            <person name="Amaro C."/>
        </authorList>
    </citation>
    <scope>NUCLEOTIDE SEQUENCE</scope>
</reference>